<dbReference type="FunFam" id="3.30.1370.10:FF:000048">
    <property type="entry name" value="RNA-binding protein PNO1 isoform X2"/>
    <property type="match status" value="1"/>
</dbReference>
<dbReference type="GO" id="GO:0005730">
    <property type="term" value="C:nucleolus"/>
    <property type="evidence" value="ECO:0007669"/>
    <property type="project" value="UniProtKB-SubCell"/>
</dbReference>
<comment type="function">
    <text evidence="7">Required for small ribosomal subunit (SSU) synthesis. Has a role in the processing of early nucleolar and late cytoplasmic pre-RNA species.</text>
</comment>
<dbReference type="Pfam" id="PF07883">
    <property type="entry name" value="Cupin_2"/>
    <property type="match status" value="1"/>
</dbReference>
<dbReference type="InterPro" id="IPR055212">
    <property type="entry name" value="KH-I_PNO1_first"/>
</dbReference>
<comment type="similarity">
    <text evidence="2">Belongs to the PNO1 family.</text>
</comment>
<gene>
    <name evidence="10" type="ORF">B9Z65_2542</name>
</gene>
<sequence>MPAPTALQRAPEALAIENKATRQIVPTEDGGDVVLSLDQPSTTDEGAPLAVDAPVDMDVDSGTAPLFTPEAVTSISHRSESRKVSVPPHRMSPLKANWPKIYPPLVEHLKLQVRMNVKSKAVELRTSKHTDDTGALQKGADFITAFTLGFDVDDAIALLRLDDLYIETFEIKDVKTLQGEHMSRAIGRIAGKDGRTKFAIENASRTRIVLADQKVHILGGFKNIHVAREAVVSLILGSQPGKIPLQNPPTAITMSNVPETGLRKLHRYITDHDNSGKAIISDRIPSELPLTTIPSRGAVFALQYSTTTFPAKLDGSDLDTYESHLKHGPGVAISQGTVIRTVDMEPGHLSPMHRTISLDYGIVVEGEIEIVLDSGETRLLKRGDSCIQRATNHAWRNPSKTEWARVVFILVGAEKPKINGKELDEVLNGADQGQNA</sequence>
<dbReference type="Proteomes" id="UP000243723">
    <property type="component" value="Unassembled WGS sequence"/>
</dbReference>
<dbReference type="CDD" id="cd22391">
    <property type="entry name" value="KH-I_PNO1_rpt1"/>
    <property type="match status" value="1"/>
</dbReference>
<comment type="subunit">
    <text evidence="3">Component of the small ribosomal subunit, ribosomal RNA processing complex (SSU RRP complex).</text>
</comment>
<evidence type="ECO:0000256" key="8">
    <source>
        <dbReference type="ARBA" id="ARBA00071744"/>
    </source>
</evidence>
<dbReference type="SMART" id="SM00322">
    <property type="entry name" value="KH"/>
    <property type="match status" value="1"/>
</dbReference>
<evidence type="ECO:0000256" key="5">
    <source>
        <dbReference type="ARBA" id="ARBA00022884"/>
    </source>
</evidence>
<dbReference type="OrthoDB" id="1932641at2759"/>
<evidence type="ECO:0000256" key="6">
    <source>
        <dbReference type="ARBA" id="ARBA00023242"/>
    </source>
</evidence>
<evidence type="ECO:0000259" key="9">
    <source>
        <dbReference type="SMART" id="SM00322"/>
    </source>
</evidence>
<dbReference type="Pfam" id="PF22891">
    <property type="entry name" value="KH_PNO1_2nd"/>
    <property type="match status" value="1"/>
</dbReference>
<keyword evidence="5" id="KW-0694">RNA-binding</keyword>
<accession>A0A2P8A3X1</accession>
<protein>
    <recommendedName>
        <fullName evidence="4">Pre-rRNA-processing protein PNO1</fullName>
    </recommendedName>
    <alternativeName>
        <fullName evidence="8">Pre-rRNA-processing protein pno1</fullName>
    </alternativeName>
</protein>
<dbReference type="SUPFAM" id="SSF54791">
    <property type="entry name" value="Eukaryotic type KH-domain (KH-domain type I)"/>
    <property type="match status" value="1"/>
</dbReference>
<dbReference type="STRING" id="40998.A0A2P8A3X1"/>
<dbReference type="FunFam" id="3.30.1370.10:FF:000009">
    <property type="entry name" value="RNA-binding protein PNO1"/>
    <property type="match status" value="1"/>
</dbReference>
<dbReference type="SUPFAM" id="SSF51182">
    <property type="entry name" value="RmlC-like cupins"/>
    <property type="match status" value="1"/>
</dbReference>
<dbReference type="CDD" id="cd22392">
    <property type="entry name" value="KH-I_PNO1_rpt2"/>
    <property type="match status" value="1"/>
</dbReference>
<comment type="caution">
    <text evidence="10">The sequence shown here is derived from an EMBL/GenBank/DDBJ whole genome shotgun (WGS) entry which is preliminary data.</text>
</comment>
<dbReference type="InterPro" id="IPR036612">
    <property type="entry name" value="KH_dom_type_1_sf"/>
</dbReference>
<dbReference type="InterPro" id="IPR011051">
    <property type="entry name" value="RmlC_Cupin_sf"/>
</dbReference>
<keyword evidence="6" id="KW-0539">Nucleus</keyword>
<evidence type="ECO:0000313" key="11">
    <source>
        <dbReference type="Proteomes" id="UP000243723"/>
    </source>
</evidence>
<dbReference type="InterPro" id="IPR013096">
    <property type="entry name" value="Cupin_2"/>
</dbReference>
<dbReference type="InterPro" id="IPR055211">
    <property type="entry name" value="KH_PNO1_2nd"/>
</dbReference>
<evidence type="ECO:0000313" key="10">
    <source>
        <dbReference type="EMBL" id="PSK55153.1"/>
    </source>
</evidence>
<evidence type="ECO:0000256" key="4">
    <source>
        <dbReference type="ARBA" id="ARBA00016042"/>
    </source>
</evidence>
<dbReference type="PANTHER" id="PTHR12826:SF13">
    <property type="entry name" value="RNA-BINDING PROTEIN PNO1"/>
    <property type="match status" value="1"/>
</dbReference>
<dbReference type="Gene3D" id="3.30.1370.10">
    <property type="entry name" value="K Homology domain, type 1"/>
    <property type="match status" value="1"/>
</dbReference>
<evidence type="ECO:0000256" key="7">
    <source>
        <dbReference type="ARBA" id="ARBA00025554"/>
    </source>
</evidence>
<dbReference type="EMBL" id="NHZQ01000067">
    <property type="protein sequence ID" value="PSK55153.1"/>
    <property type="molecule type" value="Genomic_DNA"/>
</dbReference>
<organism evidence="10 11">
    <name type="scientific">Elsinoe australis</name>
    <dbReference type="NCBI Taxonomy" id="40998"/>
    <lineage>
        <taxon>Eukaryota</taxon>
        <taxon>Fungi</taxon>
        <taxon>Dikarya</taxon>
        <taxon>Ascomycota</taxon>
        <taxon>Pezizomycotina</taxon>
        <taxon>Dothideomycetes</taxon>
        <taxon>Dothideomycetidae</taxon>
        <taxon>Myriangiales</taxon>
        <taxon>Elsinoaceae</taxon>
        <taxon>Elsinoe</taxon>
    </lineage>
</organism>
<proteinExistence type="inferred from homology"/>
<evidence type="ECO:0000256" key="2">
    <source>
        <dbReference type="ARBA" id="ARBA00007515"/>
    </source>
</evidence>
<feature type="domain" description="K Homology" evidence="9">
    <location>
        <begin position="163"/>
        <end position="236"/>
    </location>
</feature>
<dbReference type="AlphaFoldDB" id="A0A2P8A3X1"/>
<dbReference type="PANTHER" id="PTHR12826">
    <property type="entry name" value="RIBONUCLEASE Y"/>
    <property type="match status" value="1"/>
</dbReference>
<dbReference type="CDD" id="cd02231">
    <property type="entry name" value="cupin_BLL6423-like"/>
    <property type="match status" value="1"/>
</dbReference>
<dbReference type="InterPro" id="IPR014710">
    <property type="entry name" value="RmlC-like_jellyroll"/>
</dbReference>
<dbReference type="GO" id="GO:0003723">
    <property type="term" value="F:RNA binding"/>
    <property type="evidence" value="ECO:0007669"/>
    <property type="project" value="UniProtKB-KW"/>
</dbReference>
<comment type="subcellular location">
    <subcellularLocation>
        <location evidence="1">Nucleus</location>
        <location evidence="1">Nucleolus</location>
    </subcellularLocation>
</comment>
<keyword evidence="11" id="KW-1185">Reference proteome</keyword>
<dbReference type="InterPro" id="IPR004087">
    <property type="entry name" value="KH_dom"/>
</dbReference>
<dbReference type="Gene3D" id="2.60.120.10">
    <property type="entry name" value="Jelly Rolls"/>
    <property type="match status" value="1"/>
</dbReference>
<evidence type="ECO:0000256" key="3">
    <source>
        <dbReference type="ARBA" id="ARBA00011420"/>
    </source>
</evidence>
<name>A0A2P8A3X1_9PEZI</name>
<reference evidence="10 11" key="1">
    <citation type="submission" date="2017-05" db="EMBL/GenBank/DDBJ databases">
        <title>Draft genome sequence of Elsinoe australis.</title>
        <authorList>
            <person name="Cheng Q."/>
        </authorList>
    </citation>
    <scope>NUCLEOTIDE SEQUENCE [LARGE SCALE GENOMIC DNA]</scope>
    <source>
        <strain evidence="10 11">NL1</strain>
    </source>
</reference>
<evidence type="ECO:0000256" key="1">
    <source>
        <dbReference type="ARBA" id="ARBA00004604"/>
    </source>
</evidence>